<dbReference type="Gene3D" id="2.40.50.40">
    <property type="match status" value="1"/>
</dbReference>
<name>A0A8T1ASB2_9STRA</name>
<dbReference type="CDD" id="cd00024">
    <property type="entry name" value="CD_CSD"/>
    <property type="match status" value="1"/>
</dbReference>
<dbReference type="AlphaFoldDB" id="A0A8T1ASB2"/>
<dbReference type="Proteomes" id="UP000774804">
    <property type="component" value="Unassembled WGS sequence"/>
</dbReference>
<reference evidence="2" key="1">
    <citation type="submission" date="2018-10" db="EMBL/GenBank/DDBJ databases">
        <title>Effector identification in a new, highly contiguous assembly of the strawberry crown rot pathogen Phytophthora cactorum.</title>
        <authorList>
            <person name="Armitage A.D."/>
            <person name="Nellist C.F."/>
            <person name="Bates H."/>
            <person name="Vickerstaff R.J."/>
            <person name="Harrison R.J."/>
        </authorList>
    </citation>
    <scope>NUCLEOTIDE SEQUENCE</scope>
    <source>
        <strain evidence="2">4032</strain>
        <strain evidence="3">P421</strain>
    </source>
</reference>
<evidence type="ECO:0000313" key="4">
    <source>
        <dbReference type="Proteomes" id="UP000774804"/>
    </source>
</evidence>
<organism evidence="2 4">
    <name type="scientific">Phytophthora cactorum</name>
    <dbReference type="NCBI Taxonomy" id="29920"/>
    <lineage>
        <taxon>Eukaryota</taxon>
        <taxon>Sar</taxon>
        <taxon>Stramenopiles</taxon>
        <taxon>Oomycota</taxon>
        <taxon>Peronosporomycetes</taxon>
        <taxon>Peronosporales</taxon>
        <taxon>Peronosporaceae</taxon>
        <taxon>Phytophthora</taxon>
    </lineage>
</organism>
<dbReference type="InterPro" id="IPR016197">
    <property type="entry name" value="Chromo-like_dom_sf"/>
</dbReference>
<dbReference type="PROSITE" id="PS50013">
    <property type="entry name" value="CHROMO_2"/>
    <property type="match status" value="1"/>
</dbReference>
<protein>
    <recommendedName>
        <fullName evidence="1">Chromo domain-containing protein</fullName>
    </recommendedName>
</protein>
<proteinExistence type="predicted"/>
<dbReference type="PANTHER" id="PTHR46148:SF52">
    <property type="entry name" value="OS04G0603800 PROTEIN"/>
    <property type="match status" value="1"/>
</dbReference>
<evidence type="ECO:0000259" key="1">
    <source>
        <dbReference type="PROSITE" id="PS50013"/>
    </source>
</evidence>
<accession>A0A8T1ASB2</accession>
<dbReference type="VEuPathDB" id="FungiDB:PC110_g22486"/>
<feature type="domain" description="Chromo" evidence="1">
    <location>
        <begin position="153"/>
        <end position="196"/>
    </location>
</feature>
<evidence type="ECO:0000313" key="3">
    <source>
        <dbReference type="EMBL" id="KAG3208612.1"/>
    </source>
</evidence>
<dbReference type="EMBL" id="RCMV01001434">
    <property type="protein sequence ID" value="KAG3208612.1"/>
    <property type="molecule type" value="Genomic_DNA"/>
</dbReference>
<dbReference type="PANTHER" id="PTHR46148">
    <property type="entry name" value="CHROMO DOMAIN-CONTAINING PROTEIN"/>
    <property type="match status" value="1"/>
</dbReference>
<dbReference type="InterPro" id="IPR056924">
    <property type="entry name" value="SH3_Tf2-1"/>
</dbReference>
<dbReference type="Pfam" id="PF24626">
    <property type="entry name" value="SH3_Tf2-1"/>
    <property type="match status" value="1"/>
</dbReference>
<sequence length="242" mass="26579">MADLDYQPRSVMDCVVASARPSQASKFVTHQQAMLAEAQDAMAAAQQHWHAAYDQNRRHVWFNVGESVLLNTKGLDLAHLDTDGKRNFASRFIGPNKILQSTGPDTCKLALPPGLRLHPEYHSSRLRPYTHDDDPTRTTRVQPVLTADGTEGHLVDSIIQHRRRKGVLQFKVKWLITSFGSSWEPVTNLRQVTELVRLSSCHTCNGPSKGGSVTEIASLAALQSSVASPATVQHSGPVTVLS</sequence>
<dbReference type="Proteomes" id="UP000760860">
    <property type="component" value="Unassembled WGS sequence"/>
</dbReference>
<dbReference type="EMBL" id="RCMI01001372">
    <property type="protein sequence ID" value="KAG2885968.1"/>
    <property type="molecule type" value="Genomic_DNA"/>
</dbReference>
<dbReference type="InterPro" id="IPR000953">
    <property type="entry name" value="Chromo/chromo_shadow_dom"/>
</dbReference>
<comment type="caution">
    <text evidence="2">The sequence shown here is derived from an EMBL/GenBank/DDBJ whole genome shotgun (WGS) entry which is preliminary data.</text>
</comment>
<dbReference type="SUPFAM" id="SSF54160">
    <property type="entry name" value="Chromo domain-like"/>
    <property type="match status" value="1"/>
</dbReference>
<gene>
    <name evidence="2" type="ORF">PC115_g20820</name>
    <name evidence="3" type="ORF">PC129_g20360</name>
</gene>
<evidence type="ECO:0000313" key="2">
    <source>
        <dbReference type="EMBL" id="KAG2885968.1"/>
    </source>
</evidence>